<evidence type="ECO:0008006" key="4">
    <source>
        <dbReference type="Google" id="ProtNLM"/>
    </source>
</evidence>
<dbReference type="Pfam" id="PF00480">
    <property type="entry name" value="ROK"/>
    <property type="match status" value="1"/>
</dbReference>
<comment type="caution">
    <text evidence="2">The sequence shown here is derived from an EMBL/GenBank/DDBJ whole genome shotgun (WGS) entry which is preliminary data.</text>
</comment>
<reference evidence="2 3" key="1">
    <citation type="submission" date="2017-09" db="EMBL/GenBank/DDBJ databases">
        <title>Depth-based differentiation of microbial function through sediment-hosted aquifers and enrichment of novel symbionts in the deep terrestrial subsurface.</title>
        <authorList>
            <person name="Probst A.J."/>
            <person name="Ladd B."/>
            <person name="Jarett J.K."/>
            <person name="Geller-Mcgrath D.E."/>
            <person name="Sieber C.M."/>
            <person name="Emerson J.B."/>
            <person name="Anantharaman K."/>
            <person name="Thomas B.C."/>
            <person name="Malmstrom R."/>
            <person name="Stieglmeier M."/>
            <person name="Klingl A."/>
            <person name="Woyke T."/>
            <person name="Ryan C.M."/>
            <person name="Banfield J.F."/>
        </authorList>
    </citation>
    <scope>NUCLEOTIDE SEQUENCE [LARGE SCALE GENOMIC DNA]</scope>
    <source>
        <strain evidence="2">CG08_land_8_20_14_0_20_40_16</strain>
    </source>
</reference>
<evidence type="ECO:0000256" key="1">
    <source>
        <dbReference type="ARBA" id="ARBA00006479"/>
    </source>
</evidence>
<dbReference type="PANTHER" id="PTHR18964">
    <property type="entry name" value="ROK (REPRESSOR, ORF, KINASE) FAMILY"/>
    <property type="match status" value="1"/>
</dbReference>
<gene>
    <name evidence="2" type="ORF">COT24_01610</name>
</gene>
<dbReference type="Proteomes" id="UP000231542">
    <property type="component" value="Unassembled WGS sequence"/>
</dbReference>
<dbReference type="PROSITE" id="PS01125">
    <property type="entry name" value="ROK"/>
    <property type="match status" value="1"/>
</dbReference>
<dbReference type="InterPro" id="IPR049874">
    <property type="entry name" value="ROK_cs"/>
</dbReference>
<dbReference type="InterPro" id="IPR000600">
    <property type="entry name" value="ROK"/>
</dbReference>
<organism evidence="2 3">
    <name type="scientific">Candidatus Kerfeldbacteria bacterium CG08_land_8_20_14_0_20_40_16</name>
    <dbReference type="NCBI Taxonomy" id="2014244"/>
    <lineage>
        <taxon>Bacteria</taxon>
        <taxon>Candidatus Kerfeldiibacteriota</taxon>
    </lineage>
</organism>
<dbReference type="EMBL" id="PEXU01000019">
    <property type="protein sequence ID" value="PIS42808.1"/>
    <property type="molecule type" value="Genomic_DNA"/>
</dbReference>
<dbReference type="PANTHER" id="PTHR18964:SF149">
    <property type="entry name" value="BIFUNCTIONAL UDP-N-ACETYLGLUCOSAMINE 2-EPIMERASE_N-ACETYLMANNOSAMINE KINASE"/>
    <property type="match status" value="1"/>
</dbReference>
<dbReference type="InterPro" id="IPR043129">
    <property type="entry name" value="ATPase_NBD"/>
</dbReference>
<name>A0A2H0YWD3_9BACT</name>
<accession>A0A2H0YWD3</accession>
<proteinExistence type="inferred from homology"/>
<evidence type="ECO:0000313" key="2">
    <source>
        <dbReference type="EMBL" id="PIS42808.1"/>
    </source>
</evidence>
<evidence type="ECO:0000313" key="3">
    <source>
        <dbReference type="Proteomes" id="UP000231542"/>
    </source>
</evidence>
<sequence>MKQKAYIGIDMGGTAIKGGLVSPNGKLIRCHWIPVSAPRSKKKTVQEVIAFINVLARSTPKPGAIGLGWPATVNIALSGKEIVTIIKRKFGLPVFLENDASCFTLSEALIGSGKDFPVVLGITLGTGVGSGLVINKQIYQGRKSAPEFGHTTIDHQGPRCSCGNRGCLEAYLGKTGMAKMARRFHLKPADGLTLYQAARKGNRRALKLWNEFGKLLGIGLVNALNCFEPNVIVIGGGVSKAWPFFSASMRKEMDRRSFHNSCPIKLSRLENSGIIGATLMARQNFDKFRE</sequence>
<dbReference type="Gene3D" id="3.30.420.40">
    <property type="match status" value="2"/>
</dbReference>
<comment type="similarity">
    <text evidence="1">Belongs to the ROK (NagC/XylR) family.</text>
</comment>
<protein>
    <recommendedName>
        <fullName evidence="4">Glucokinase</fullName>
    </recommendedName>
</protein>
<dbReference type="AlphaFoldDB" id="A0A2H0YWD3"/>
<dbReference type="SUPFAM" id="SSF53067">
    <property type="entry name" value="Actin-like ATPase domain"/>
    <property type="match status" value="1"/>
</dbReference>